<feature type="chain" id="PRO_5002533419" description="3-keto-disaccharide hydrolase domain-containing protein" evidence="1">
    <location>
        <begin position="24"/>
        <end position="242"/>
    </location>
</feature>
<feature type="signal peptide" evidence="1">
    <location>
        <begin position="1"/>
        <end position="23"/>
    </location>
</feature>
<evidence type="ECO:0000313" key="3">
    <source>
        <dbReference type="Proteomes" id="UP000034325"/>
    </source>
</evidence>
<evidence type="ECO:0008006" key="4">
    <source>
        <dbReference type="Google" id="ProtNLM"/>
    </source>
</evidence>
<dbReference type="EMBL" id="LBWA01000006">
    <property type="protein sequence ID" value="KKQ98018.1"/>
    <property type="molecule type" value="Genomic_DNA"/>
</dbReference>
<organism evidence="2 3">
    <name type="scientific">Candidatus Woesebacteria bacterium GW2011_GWA1_39_12</name>
    <dbReference type="NCBI Taxonomy" id="1618549"/>
    <lineage>
        <taxon>Bacteria</taxon>
        <taxon>Candidatus Woeseibacteriota</taxon>
    </lineage>
</organism>
<reference evidence="2 3" key="1">
    <citation type="journal article" date="2015" name="Nature">
        <title>rRNA introns, odd ribosomes, and small enigmatic genomes across a large radiation of phyla.</title>
        <authorList>
            <person name="Brown C.T."/>
            <person name="Hug L.A."/>
            <person name="Thomas B.C."/>
            <person name="Sharon I."/>
            <person name="Castelle C.J."/>
            <person name="Singh A."/>
            <person name="Wilkins M.J."/>
            <person name="Williams K.H."/>
            <person name="Banfield J.F."/>
        </authorList>
    </citation>
    <scope>NUCLEOTIDE SEQUENCE [LARGE SCALE GENOMIC DNA]</scope>
</reference>
<dbReference type="AlphaFoldDB" id="A0A0G0M1E3"/>
<gene>
    <name evidence="2" type="ORF">UT23_C0006G0059</name>
</gene>
<comment type="caution">
    <text evidence="2">The sequence shown here is derived from an EMBL/GenBank/DDBJ whole genome shotgun (WGS) entry which is preliminary data.</text>
</comment>
<dbReference type="Proteomes" id="UP000034325">
    <property type="component" value="Unassembled WGS sequence"/>
</dbReference>
<proteinExistence type="predicted"/>
<protein>
    <recommendedName>
        <fullName evidence="4">3-keto-disaccharide hydrolase domain-containing protein</fullName>
    </recommendedName>
</protein>
<sequence length="242" mass="27243">MKKICLVIVLVILFGLAVTPAYAGKFFDNFNDEDTIGWISAKPCTWCSLGNWRVTDGVLIEDNGRDHYKFLVGNYSLSDQSVETKILFHDNGYAGITVWYIDENNWIDVLIYPDANILRVIESEGTAQRYDYYDYPLTSISTRTIWYTMRVETNSLSGELAIYLNDVYILTHIATTSNRIGLSGLNSGNGGGSFDDFTLTSDSIVGPPIGRVQCKNSSWKTFNNPAFKNQGDCVSYLEKHQF</sequence>
<accession>A0A0G0M1E3</accession>
<dbReference type="Gene3D" id="2.60.120.560">
    <property type="entry name" value="Exo-inulinase, domain 1"/>
    <property type="match status" value="1"/>
</dbReference>
<keyword evidence="1" id="KW-0732">Signal</keyword>
<evidence type="ECO:0000256" key="1">
    <source>
        <dbReference type="SAM" id="SignalP"/>
    </source>
</evidence>
<evidence type="ECO:0000313" key="2">
    <source>
        <dbReference type="EMBL" id="KKQ98018.1"/>
    </source>
</evidence>
<name>A0A0G0M1E3_9BACT</name>